<accession>A0AAU7PIV5</accession>
<name>A0AAU7PIV5_9MAGN</name>
<dbReference type="PRINTS" id="PR00463">
    <property type="entry name" value="EP450I"/>
</dbReference>
<dbReference type="Pfam" id="PF00067">
    <property type="entry name" value="p450"/>
    <property type="match status" value="1"/>
</dbReference>
<dbReference type="PRINTS" id="PR00385">
    <property type="entry name" value="P450"/>
</dbReference>
<evidence type="ECO:0000313" key="4">
    <source>
        <dbReference type="EMBL" id="XBS51825.1"/>
    </source>
</evidence>
<sequence>MENLNIWVAFLTTALAVFFEAFRRLQSRRKPAATLVGWPVGPRRLPIIGNLHQLAKGGDLVHRALANLARVHGRVMTIWLGSWTPMIVVSDSELVWEVLVGKSSDYASRALPSISKFINADFRSVATSDMGPHWHSLRRGLQNGPLGPANVAAQAHLQEGDVAALIQTLKKEATQSDDGVVWPFGPIRHTTIRLLARLCFGADFDDEEFVKAMDRVVEDTISITGHGRLVDAFAFARFLPSVRRTFQQTLHVKRKIEEVIRPHLSPSPPQNSFLDVLLSQNLPEEVTIFCIFEVFLLGVDSTASTTAWALAFLIHHQDVQEKLHREISDYHRKEGGKKIVKAEDVSKLQYLQAVVKETMRMKPIAPLAVPHKTTKDTKLNGRSVGKGTQVVVNIYSVHYDPKVWTEPERFSPERFLAGGVKQGKNEKLQDQSFIPFGGGMRTCAGMELGKLQVALAVANLVGAFRWAPAVASELPDMSEEMTFVLMMKNPLAARIMVHDE</sequence>
<keyword evidence="3" id="KW-0472">Membrane</keyword>
<keyword evidence="1 2" id="KW-0349">Heme</keyword>
<evidence type="ECO:0000256" key="3">
    <source>
        <dbReference type="SAM" id="Phobius"/>
    </source>
</evidence>
<organism evidence="4">
    <name type="scientific">Asarum sieboldii</name>
    <dbReference type="NCBI Taxonomy" id="76098"/>
    <lineage>
        <taxon>Eukaryota</taxon>
        <taxon>Viridiplantae</taxon>
        <taxon>Streptophyta</taxon>
        <taxon>Embryophyta</taxon>
        <taxon>Tracheophyta</taxon>
        <taxon>Spermatophyta</taxon>
        <taxon>Magnoliopsida</taxon>
        <taxon>Magnoliidae</taxon>
        <taxon>Piperales</taxon>
        <taxon>Asaraceae</taxon>
        <taxon>Asarum</taxon>
    </lineage>
</organism>
<evidence type="ECO:0000256" key="2">
    <source>
        <dbReference type="RuleBase" id="RU000461"/>
    </source>
</evidence>
<dbReference type="InterPro" id="IPR002401">
    <property type="entry name" value="Cyt_P450_E_grp-I"/>
</dbReference>
<feature type="transmembrane region" description="Helical" evidence="3">
    <location>
        <begin position="6"/>
        <end position="22"/>
    </location>
</feature>
<comment type="cofactor">
    <cofactor evidence="1">
        <name>heme</name>
        <dbReference type="ChEBI" id="CHEBI:30413"/>
    </cofactor>
</comment>
<dbReference type="SUPFAM" id="SSF48264">
    <property type="entry name" value="Cytochrome P450"/>
    <property type="match status" value="1"/>
</dbReference>
<comment type="similarity">
    <text evidence="2">Belongs to the cytochrome P450 family.</text>
</comment>
<dbReference type="PROSITE" id="PS00086">
    <property type="entry name" value="CYTOCHROME_P450"/>
    <property type="match status" value="1"/>
</dbReference>
<dbReference type="AlphaFoldDB" id="A0AAU7PIV5"/>
<keyword evidence="3" id="KW-0812">Transmembrane</keyword>
<feature type="binding site" description="axial binding residue" evidence="1">
    <location>
        <position position="443"/>
    </location>
    <ligand>
        <name>heme</name>
        <dbReference type="ChEBI" id="CHEBI:30413"/>
    </ligand>
    <ligandPart>
        <name>Fe</name>
        <dbReference type="ChEBI" id="CHEBI:18248"/>
    </ligandPart>
</feature>
<dbReference type="GO" id="GO:0020037">
    <property type="term" value="F:heme binding"/>
    <property type="evidence" value="ECO:0007669"/>
    <property type="project" value="InterPro"/>
</dbReference>
<dbReference type="InterPro" id="IPR017972">
    <property type="entry name" value="Cyt_P450_CS"/>
</dbReference>
<dbReference type="InterPro" id="IPR001128">
    <property type="entry name" value="Cyt_P450"/>
</dbReference>
<keyword evidence="2 4" id="KW-0560">Oxidoreductase</keyword>
<dbReference type="Gene3D" id="1.10.630.10">
    <property type="entry name" value="Cytochrome P450"/>
    <property type="match status" value="1"/>
</dbReference>
<dbReference type="PANTHER" id="PTHR24281">
    <property type="entry name" value="STEROID 21-HYDROXYLASE-RELATED"/>
    <property type="match status" value="1"/>
</dbReference>
<keyword evidence="1 2" id="KW-0408">Iron</keyword>
<dbReference type="EMBL" id="PP908980">
    <property type="protein sequence ID" value="XBS51825.1"/>
    <property type="molecule type" value="mRNA"/>
</dbReference>
<evidence type="ECO:0000256" key="1">
    <source>
        <dbReference type="PIRSR" id="PIRSR602401-1"/>
    </source>
</evidence>
<dbReference type="GO" id="GO:0047056">
    <property type="term" value="F:(S)-canadine synthase activity"/>
    <property type="evidence" value="ECO:0007669"/>
    <property type="project" value="UniProtKB-EC"/>
</dbReference>
<dbReference type="GO" id="GO:0004497">
    <property type="term" value="F:monooxygenase activity"/>
    <property type="evidence" value="ECO:0007669"/>
    <property type="project" value="UniProtKB-KW"/>
</dbReference>
<protein>
    <submittedName>
        <fullName evidence="4">Cytochrome P450 CYP719A3</fullName>
        <ecNumber evidence="4">1.14.19.68</ecNumber>
    </submittedName>
</protein>
<keyword evidence="1 2" id="KW-0479">Metal-binding</keyword>
<keyword evidence="3" id="KW-1133">Transmembrane helix</keyword>
<dbReference type="InterPro" id="IPR036396">
    <property type="entry name" value="Cyt_P450_sf"/>
</dbReference>
<keyword evidence="2" id="KW-0503">Monooxygenase</keyword>
<reference evidence="4" key="1">
    <citation type="submission" date="2024-06" db="EMBL/GenBank/DDBJ databases">
        <authorList>
            <person name="Ji P."/>
            <person name="Liu Z."/>
        </authorList>
    </citation>
    <scope>NUCLEOTIDE SEQUENCE</scope>
    <source>
        <tissue evidence="4">Whole plant</tissue>
    </source>
</reference>
<proteinExistence type="evidence at transcript level"/>
<dbReference type="GO" id="GO:0005506">
    <property type="term" value="F:iron ion binding"/>
    <property type="evidence" value="ECO:0007669"/>
    <property type="project" value="InterPro"/>
</dbReference>
<dbReference type="EC" id="1.14.19.68" evidence="4"/>